<dbReference type="GO" id="GO:0003676">
    <property type="term" value="F:nucleic acid binding"/>
    <property type="evidence" value="ECO:0007669"/>
    <property type="project" value="InterPro"/>
</dbReference>
<dbReference type="OrthoDB" id="3039988at2759"/>
<gene>
    <name evidence="2" type="ORF">OXX778_LOCUS3846</name>
</gene>
<accession>A0A813PJF4</accession>
<comment type="caution">
    <text evidence="2">The sequence shown here is derived from an EMBL/GenBank/DDBJ whole genome shotgun (WGS) entry which is preliminary data.</text>
</comment>
<protein>
    <recommendedName>
        <fullName evidence="4">CCHC-type domain-containing protein</fullName>
    </recommendedName>
</protein>
<feature type="coiled-coil region" evidence="1">
    <location>
        <begin position="266"/>
        <end position="318"/>
    </location>
</feature>
<dbReference type="EMBL" id="CAJNOC010000356">
    <property type="protein sequence ID" value="CAF0749752.1"/>
    <property type="molecule type" value="Genomic_DNA"/>
</dbReference>
<evidence type="ECO:0008006" key="4">
    <source>
        <dbReference type="Google" id="ProtNLM"/>
    </source>
</evidence>
<keyword evidence="3" id="KW-1185">Reference proteome</keyword>
<evidence type="ECO:0000313" key="3">
    <source>
        <dbReference type="Proteomes" id="UP000663879"/>
    </source>
</evidence>
<dbReference type="AlphaFoldDB" id="A0A813PJF4"/>
<dbReference type="GO" id="GO:0008270">
    <property type="term" value="F:zinc ion binding"/>
    <property type="evidence" value="ECO:0007669"/>
    <property type="project" value="InterPro"/>
</dbReference>
<evidence type="ECO:0000313" key="2">
    <source>
        <dbReference type="EMBL" id="CAF0749752.1"/>
    </source>
</evidence>
<dbReference type="SUPFAM" id="SSF57756">
    <property type="entry name" value="Retrovirus zinc finger-like domains"/>
    <property type="match status" value="1"/>
</dbReference>
<name>A0A813PJF4_9BILA</name>
<dbReference type="InterPro" id="IPR036875">
    <property type="entry name" value="Znf_CCHC_sf"/>
</dbReference>
<sequence length="332" mass="38907">MVLPIKSKISKLQKLKIRVDKYEDYEKLTKNWPVDAFKNGIIVQKIKPKNELMINILNIDQKLKLSESEIIKIEKNNGLSNLKRIYKHDNSSSDRLVAKCNTIIDFIRILKYGIKIDENSNKHIVVPNIINYKVCQNCGGLNHREKDCRNYKKCLKCAKLAHSIENCEFNQVKCTNCSGDHFCFSDFCDKYAQKKFQINSFTLKILLGEKFIKNESDILIRNISLNSTNEFIQASEIPMAKDQIDLIKKCVQVSIKEKMSNFHTKCDHLESKFKLIEEQLERITEILLNEQISIRNVWNNLTRNLEKTKNDVELKQEEIDKQIYTILKLFNK</sequence>
<proteinExistence type="predicted"/>
<keyword evidence="1" id="KW-0175">Coiled coil</keyword>
<organism evidence="2 3">
    <name type="scientific">Brachionus calyciflorus</name>
    <dbReference type="NCBI Taxonomy" id="104777"/>
    <lineage>
        <taxon>Eukaryota</taxon>
        <taxon>Metazoa</taxon>
        <taxon>Spiralia</taxon>
        <taxon>Gnathifera</taxon>
        <taxon>Rotifera</taxon>
        <taxon>Eurotatoria</taxon>
        <taxon>Monogononta</taxon>
        <taxon>Pseudotrocha</taxon>
        <taxon>Ploima</taxon>
        <taxon>Brachionidae</taxon>
        <taxon>Brachionus</taxon>
    </lineage>
</organism>
<dbReference type="Proteomes" id="UP000663879">
    <property type="component" value="Unassembled WGS sequence"/>
</dbReference>
<dbReference type="Gene3D" id="4.10.60.10">
    <property type="entry name" value="Zinc finger, CCHC-type"/>
    <property type="match status" value="1"/>
</dbReference>
<reference evidence="2" key="1">
    <citation type="submission" date="2021-02" db="EMBL/GenBank/DDBJ databases">
        <authorList>
            <person name="Nowell W R."/>
        </authorList>
    </citation>
    <scope>NUCLEOTIDE SEQUENCE</scope>
    <source>
        <strain evidence="2">Ploen Becks lab</strain>
    </source>
</reference>
<evidence type="ECO:0000256" key="1">
    <source>
        <dbReference type="SAM" id="Coils"/>
    </source>
</evidence>